<accession>A0AA88RCB3</accession>
<feature type="compositionally biased region" description="Low complexity" evidence="1">
    <location>
        <begin position="114"/>
        <end position="123"/>
    </location>
</feature>
<dbReference type="EMBL" id="JAVXUO010001034">
    <property type="protein sequence ID" value="KAK2986764.1"/>
    <property type="molecule type" value="Genomic_DNA"/>
</dbReference>
<dbReference type="PANTHER" id="PTHR11439">
    <property type="entry name" value="GAG-POL-RELATED RETROTRANSPOSON"/>
    <property type="match status" value="1"/>
</dbReference>
<reference evidence="2" key="1">
    <citation type="submission" date="2022-12" db="EMBL/GenBank/DDBJ databases">
        <title>Draft genome assemblies for two species of Escallonia (Escalloniales).</title>
        <authorList>
            <person name="Chanderbali A."/>
            <person name="Dervinis C."/>
            <person name="Anghel I."/>
            <person name="Soltis D."/>
            <person name="Soltis P."/>
            <person name="Zapata F."/>
        </authorList>
    </citation>
    <scope>NUCLEOTIDE SEQUENCE</scope>
    <source>
        <strain evidence="2">UCBG92.1500</strain>
        <tissue evidence="2">Leaf</tissue>
    </source>
</reference>
<dbReference type="Pfam" id="PF14223">
    <property type="entry name" value="Retrotran_gag_2"/>
    <property type="match status" value="1"/>
</dbReference>
<evidence type="ECO:0000313" key="3">
    <source>
        <dbReference type="Proteomes" id="UP001187471"/>
    </source>
</evidence>
<organism evidence="2 3">
    <name type="scientific">Escallonia rubra</name>
    <dbReference type="NCBI Taxonomy" id="112253"/>
    <lineage>
        <taxon>Eukaryota</taxon>
        <taxon>Viridiplantae</taxon>
        <taxon>Streptophyta</taxon>
        <taxon>Embryophyta</taxon>
        <taxon>Tracheophyta</taxon>
        <taxon>Spermatophyta</taxon>
        <taxon>Magnoliopsida</taxon>
        <taxon>eudicotyledons</taxon>
        <taxon>Gunneridae</taxon>
        <taxon>Pentapetalae</taxon>
        <taxon>asterids</taxon>
        <taxon>campanulids</taxon>
        <taxon>Escalloniales</taxon>
        <taxon>Escalloniaceae</taxon>
        <taxon>Escallonia</taxon>
    </lineage>
</organism>
<dbReference type="PANTHER" id="PTHR11439:SF517">
    <property type="entry name" value="CYSTEINE-RICH RLK (RECEPTOR-LIKE PROTEIN KINASE) 8"/>
    <property type="match status" value="1"/>
</dbReference>
<dbReference type="CDD" id="cd09272">
    <property type="entry name" value="RNase_HI_RT_Ty1"/>
    <property type="match status" value="1"/>
</dbReference>
<dbReference type="AlphaFoldDB" id="A0AA88RCB3"/>
<dbReference type="Proteomes" id="UP001187471">
    <property type="component" value="Unassembled WGS sequence"/>
</dbReference>
<proteinExistence type="predicted"/>
<protein>
    <submittedName>
        <fullName evidence="2">Uncharacterized protein</fullName>
    </submittedName>
</protein>
<evidence type="ECO:0000313" key="2">
    <source>
        <dbReference type="EMBL" id="KAK2986764.1"/>
    </source>
</evidence>
<sequence>MKDSETNFYYISRVLSVVNQLERNGEEMEDSQVVEKILRSLNPKFNHVVVAIEESNDIETMTIKMRNKETIEQALQTKMNFNERKDDVIKNQGGQGRGHILGRSRGRGRGHGGQNQNNNNESGASNHMYGYKYMFIETDESVTGNIIFGDMSKILVKATFTWTSKKQSIMQSTREAEYVAGISTVCHAIWLRSLLNELNFNHNESTQIYVDNKLAIAFAKNPVFHDGSKHIDTRYHFICESIANKEVQVKFMKCEDQVADIFTKPLKREVF</sequence>
<evidence type="ECO:0000256" key="1">
    <source>
        <dbReference type="SAM" id="MobiDB-lite"/>
    </source>
</evidence>
<keyword evidence="3" id="KW-1185">Reference proteome</keyword>
<feature type="region of interest" description="Disordered" evidence="1">
    <location>
        <begin position="88"/>
        <end position="124"/>
    </location>
</feature>
<gene>
    <name evidence="2" type="ORF">RJ640_010989</name>
</gene>
<feature type="compositionally biased region" description="Basic residues" evidence="1">
    <location>
        <begin position="100"/>
        <end position="110"/>
    </location>
</feature>
<comment type="caution">
    <text evidence="2">The sequence shown here is derived from an EMBL/GenBank/DDBJ whole genome shotgun (WGS) entry which is preliminary data.</text>
</comment>
<name>A0AA88RCB3_9ASTE</name>